<dbReference type="InterPro" id="IPR044926">
    <property type="entry name" value="RGS_subdomain_2"/>
</dbReference>
<keyword evidence="3" id="KW-1185">Reference proteome</keyword>
<comment type="caution">
    <text evidence="2">The sequence shown here is derived from an EMBL/GenBank/DDBJ whole genome shotgun (WGS) entry which is preliminary data.</text>
</comment>
<evidence type="ECO:0000313" key="2">
    <source>
        <dbReference type="EMBL" id="KAL1502935.1"/>
    </source>
</evidence>
<evidence type="ECO:0008006" key="4">
    <source>
        <dbReference type="Google" id="ProtNLM"/>
    </source>
</evidence>
<reference evidence="2 3" key="1">
    <citation type="journal article" date="2024" name="Science">
        <title>Giant polyketide synthase enzymes in the biosynthesis of giant marine polyether toxins.</title>
        <authorList>
            <person name="Fallon T.R."/>
            <person name="Shende V.V."/>
            <person name="Wierzbicki I.H."/>
            <person name="Pendleton A.L."/>
            <person name="Watervoot N.F."/>
            <person name="Auber R.P."/>
            <person name="Gonzalez D.J."/>
            <person name="Wisecaver J.H."/>
            <person name="Moore B.S."/>
        </authorList>
    </citation>
    <scope>NUCLEOTIDE SEQUENCE [LARGE SCALE GENOMIC DNA]</scope>
    <source>
        <strain evidence="2 3">12B1</strain>
    </source>
</reference>
<sequence length="385" mass="42457">MGVCQSRSASCSEPQITRPATVLPVQWHFETLEEVITDAVASEYLLKFAKKELSSVNVEFLLALNRLFHRLDLSRGLGDRSTSGVRNTGNKLRSANSSNDSVGRNTDKESTLSSMRGVLAQTRASMSAALMSGRRSSIATRMRQSRDLIEPTAEEVEEVRSIIDKFFAVSKPLLDLSPKVSNGLLDWYGKKETTTLPINQLASSHDSTLRTVRHDIYPRFKASPMHHEMLLFHPARALRSPKVRAALEPSLTSAQRAALKTWVDATAYADCTDQQQRPELAKSFVIAHASSMRDLGVSTHIVEKMLTECDKAATDGVAPRVEVFRPVQAAVHNFLGGPYIELLLSEGAEQLYGELGVQSCSLKLPDPQLPQVIVEGEEDGYHAGW</sequence>
<proteinExistence type="predicted"/>
<dbReference type="EMBL" id="JBGBPQ010000022">
    <property type="protein sequence ID" value="KAL1502935.1"/>
    <property type="molecule type" value="Genomic_DNA"/>
</dbReference>
<organism evidence="2 3">
    <name type="scientific">Prymnesium parvum</name>
    <name type="common">Toxic golden alga</name>
    <dbReference type="NCBI Taxonomy" id="97485"/>
    <lineage>
        <taxon>Eukaryota</taxon>
        <taxon>Haptista</taxon>
        <taxon>Haptophyta</taxon>
        <taxon>Prymnesiophyceae</taxon>
        <taxon>Prymnesiales</taxon>
        <taxon>Prymnesiaceae</taxon>
        <taxon>Prymnesium</taxon>
    </lineage>
</organism>
<dbReference type="Gene3D" id="1.10.167.10">
    <property type="entry name" value="Regulator of G-protein Signalling 4, domain 2"/>
    <property type="match status" value="1"/>
</dbReference>
<dbReference type="InterPro" id="IPR036305">
    <property type="entry name" value="RGS_sf"/>
</dbReference>
<dbReference type="Proteomes" id="UP001515480">
    <property type="component" value="Unassembled WGS sequence"/>
</dbReference>
<gene>
    <name evidence="2" type="ORF">AB1Y20_011006</name>
</gene>
<feature type="region of interest" description="Disordered" evidence="1">
    <location>
        <begin position="78"/>
        <end position="113"/>
    </location>
</feature>
<dbReference type="SUPFAM" id="SSF48097">
    <property type="entry name" value="Regulator of G-protein signaling, RGS"/>
    <property type="match status" value="1"/>
</dbReference>
<evidence type="ECO:0000313" key="3">
    <source>
        <dbReference type="Proteomes" id="UP001515480"/>
    </source>
</evidence>
<name>A0AB34ILD9_PRYPA</name>
<protein>
    <recommendedName>
        <fullName evidence="4">RGS domain-containing protein</fullName>
    </recommendedName>
</protein>
<accession>A0AB34ILD9</accession>
<feature type="compositionally biased region" description="Polar residues" evidence="1">
    <location>
        <begin position="80"/>
        <end position="104"/>
    </location>
</feature>
<evidence type="ECO:0000256" key="1">
    <source>
        <dbReference type="SAM" id="MobiDB-lite"/>
    </source>
</evidence>
<dbReference type="AlphaFoldDB" id="A0AB34ILD9"/>